<feature type="compositionally biased region" description="Basic and acidic residues" evidence="1">
    <location>
        <begin position="82"/>
        <end position="98"/>
    </location>
</feature>
<reference evidence="2" key="1">
    <citation type="submission" date="2011-02" db="EMBL/GenBank/DDBJ databases">
        <title>The genome of the leaf-cutting ant Acromyrmex echinatior suggests key adaptations to social evolution and fungus farming.</title>
        <authorList>
            <person name="Nygaard S."/>
            <person name="Zhang G."/>
        </authorList>
    </citation>
    <scope>NUCLEOTIDE SEQUENCE</scope>
</reference>
<organism evidence="3">
    <name type="scientific">Acromyrmex echinatior</name>
    <name type="common">Panamanian leafcutter ant</name>
    <name type="synonym">Acromyrmex octospinosus echinatior</name>
    <dbReference type="NCBI Taxonomy" id="103372"/>
    <lineage>
        <taxon>Eukaryota</taxon>
        <taxon>Metazoa</taxon>
        <taxon>Ecdysozoa</taxon>
        <taxon>Arthropoda</taxon>
        <taxon>Hexapoda</taxon>
        <taxon>Insecta</taxon>
        <taxon>Pterygota</taxon>
        <taxon>Neoptera</taxon>
        <taxon>Endopterygota</taxon>
        <taxon>Hymenoptera</taxon>
        <taxon>Apocrita</taxon>
        <taxon>Aculeata</taxon>
        <taxon>Formicoidea</taxon>
        <taxon>Formicidae</taxon>
        <taxon>Myrmicinae</taxon>
        <taxon>Acromyrmex</taxon>
    </lineage>
</organism>
<keyword evidence="3" id="KW-1185">Reference proteome</keyword>
<evidence type="ECO:0000256" key="1">
    <source>
        <dbReference type="SAM" id="MobiDB-lite"/>
    </source>
</evidence>
<evidence type="ECO:0000313" key="3">
    <source>
        <dbReference type="Proteomes" id="UP000007755"/>
    </source>
</evidence>
<feature type="region of interest" description="Disordered" evidence="1">
    <location>
        <begin position="70"/>
        <end position="98"/>
    </location>
</feature>
<dbReference type="InParanoid" id="F4WU73"/>
<name>F4WU73_ACREC</name>
<evidence type="ECO:0000313" key="2">
    <source>
        <dbReference type="EMBL" id="EGI62241.1"/>
    </source>
</evidence>
<gene>
    <name evidence="2" type="ORF">G5I_09430</name>
</gene>
<dbReference type="Proteomes" id="UP000007755">
    <property type="component" value="Unassembled WGS sequence"/>
</dbReference>
<sequence>MTPRPHTYARANAHAVTYAELGRRVHVAQNRFSNKFYANATRVLKPSEKTTLGEVGLLGDVAYSGNCRLRPTARPSASTAGRGREEWKRSDRERRNGTAVRFEKAENRAVRDAVPEIYGSPDNEGDSSASVMASVTLTDLLCLQPAYSLRTVLCDSAANQRREKPRAFNQFNYSL</sequence>
<accession>F4WU73</accession>
<proteinExistence type="predicted"/>
<dbReference type="AlphaFoldDB" id="F4WU73"/>
<protein>
    <submittedName>
        <fullName evidence="2">Uncharacterized protein</fullName>
    </submittedName>
</protein>
<dbReference type="EMBL" id="GL888353">
    <property type="protein sequence ID" value="EGI62241.1"/>
    <property type="molecule type" value="Genomic_DNA"/>
</dbReference>